<dbReference type="AlphaFoldDB" id="U2NQF2"/>
<dbReference type="EMBL" id="AWEY01000007">
    <property type="protein sequence ID" value="ERK40280.1"/>
    <property type="molecule type" value="Genomic_DNA"/>
</dbReference>
<dbReference type="InterPro" id="IPR033985">
    <property type="entry name" value="SusD-like_N"/>
</dbReference>
<dbReference type="InterPro" id="IPR011990">
    <property type="entry name" value="TPR-like_helical_dom_sf"/>
</dbReference>
<feature type="domain" description="SusD-like N-terminal" evidence="1">
    <location>
        <begin position="22"/>
        <end position="219"/>
    </location>
</feature>
<sequence length="513" mass="57538">MKKLNILLLALGAVALSSCDTYLDKLPDDRAEVNTYEKANLLLATAYADVSPNYLMEISSDNITDNGKAYGATQSEDMAYRWQEVTTTENDDPRSVWNETYKAAATANQVLDALPKITDKDTKDLQAEALLCRAYNIFRLSNTFCMAYDPTKAKEYLGLPYPKQAGVSVDTRGTLEELYANIDADIEAALPNVSDSHLTAPKYHFNRRAAYAFAARFNLYYHKYDKAIKYATEALGSAPAAMLRNVAAYRSFSNPSDIKAQYIRSDENANLMLRPAVSSLGIWFIPDMYRFGHNFTILNYETFRADQPWGRRALQEANLLFGSTEFARYPKLDYQIEWKDKAAGTGWYRIVDAVFTADETLLVRAEAQALKGEFDQAVADINLYLGAHAVPGTAPQTKESINAFMDKQKSVPALLKNDNDRGIKKPLHPQGFTVAEGTMTNLIHAILQLRRIETYMQGLRFQDIKRYGLEICHMVDGEPTLQFKAGDQRGAIQLPQDVTTKGLENGLEPNPRN</sequence>
<name>U2NQF2_9BACT</name>
<dbReference type="Pfam" id="PF14322">
    <property type="entry name" value="SusD-like_3"/>
    <property type="match status" value="1"/>
</dbReference>
<evidence type="ECO:0000259" key="1">
    <source>
        <dbReference type="Pfam" id="PF14322"/>
    </source>
</evidence>
<proteinExistence type="predicted"/>
<dbReference type="Gene3D" id="1.25.40.390">
    <property type="match status" value="1"/>
</dbReference>
<evidence type="ECO:0000313" key="3">
    <source>
        <dbReference type="Proteomes" id="UP000016648"/>
    </source>
</evidence>
<dbReference type="RefSeq" id="WP_021588778.1">
    <property type="nucleotide sequence ID" value="NZ_AWEY01000007.1"/>
</dbReference>
<gene>
    <name evidence="2" type="ORF">HMPREF9135_0585</name>
</gene>
<accession>U2NQF2</accession>
<keyword evidence="3" id="KW-1185">Reference proteome</keyword>
<dbReference type="PROSITE" id="PS51257">
    <property type="entry name" value="PROKAR_LIPOPROTEIN"/>
    <property type="match status" value="1"/>
</dbReference>
<reference evidence="2 3" key="1">
    <citation type="submission" date="2013-08" db="EMBL/GenBank/DDBJ databases">
        <authorList>
            <person name="Durkin A.S."/>
            <person name="Haft D.R."/>
            <person name="McCorrison J."/>
            <person name="Torralba M."/>
            <person name="Gillis M."/>
            <person name="Haft D.H."/>
            <person name="Methe B."/>
            <person name="Sutton G."/>
            <person name="Nelson K.E."/>
        </authorList>
    </citation>
    <scope>NUCLEOTIDE SEQUENCE [LARGE SCALE GENOMIC DNA]</scope>
    <source>
        <strain evidence="2 3">F0067</strain>
    </source>
</reference>
<dbReference type="PATRIC" id="fig|1115809.3.peg.403"/>
<comment type="caution">
    <text evidence="2">The sequence shown here is derived from an EMBL/GenBank/DDBJ whole genome shotgun (WGS) entry which is preliminary data.</text>
</comment>
<protein>
    <submittedName>
        <fullName evidence="2">Starch-binding protein, SusD-like family</fullName>
    </submittedName>
</protein>
<dbReference type="Proteomes" id="UP000016648">
    <property type="component" value="Unassembled WGS sequence"/>
</dbReference>
<organism evidence="2 3">
    <name type="scientific">Segatella baroniae F0067</name>
    <dbReference type="NCBI Taxonomy" id="1115809"/>
    <lineage>
        <taxon>Bacteria</taxon>
        <taxon>Pseudomonadati</taxon>
        <taxon>Bacteroidota</taxon>
        <taxon>Bacteroidia</taxon>
        <taxon>Bacteroidales</taxon>
        <taxon>Prevotellaceae</taxon>
        <taxon>Segatella</taxon>
    </lineage>
</organism>
<dbReference type="SUPFAM" id="SSF48452">
    <property type="entry name" value="TPR-like"/>
    <property type="match status" value="1"/>
</dbReference>
<evidence type="ECO:0000313" key="2">
    <source>
        <dbReference type="EMBL" id="ERK40280.1"/>
    </source>
</evidence>